<dbReference type="Proteomes" id="UP001432322">
    <property type="component" value="Unassembled WGS sequence"/>
</dbReference>
<name>A0AAV5VB63_9BILA</name>
<feature type="non-terminal residue" evidence="1">
    <location>
        <position position="165"/>
    </location>
</feature>
<organism evidence="1 2">
    <name type="scientific">Pristionchus fissidentatus</name>
    <dbReference type="NCBI Taxonomy" id="1538716"/>
    <lineage>
        <taxon>Eukaryota</taxon>
        <taxon>Metazoa</taxon>
        <taxon>Ecdysozoa</taxon>
        <taxon>Nematoda</taxon>
        <taxon>Chromadorea</taxon>
        <taxon>Rhabditida</taxon>
        <taxon>Rhabditina</taxon>
        <taxon>Diplogasteromorpha</taxon>
        <taxon>Diplogasteroidea</taxon>
        <taxon>Neodiplogasteridae</taxon>
        <taxon>Pristionchus</taxon>
    </lineage>
</organism>
<accession>A0AAV5VB63</accession>
<dbReference type="AlphaFoldDB" id="A0AAV5VB63"/>
<feature type="non-terminal residue" evidence="1">
    <location>
        <position position="1"/>
    </location>
</feature>
<gene>
    <name evidence="1" type="ORF">PFISCL1PPCAC_6760</name>
</gene>
<comment type="caution">
    <text evidence="1">The sequence shown here is derived from an EMBL/GenBank/DDBJ whole genome shotgun (WGS) entry which is preliminary data.</text>
</comment>
<keyword evidence="2" id="KW-1185">Reference proteome</keyword>
<sequence length="165" mass="18312">EMQMKNLFYLTDAYNFWVEAIEYSQTNEKSMDKKVKAKKQHLYSTDDIHGLREATVNPSLFKPSFFCPDAFKLSKVANSSVLDSVSRICRAGEGQMKKSAAALVGPLALLAQCNEEDKKLPGNVDKQLAQLGRAYKGCNMAALIVVTAGTVSECRPDFDHFNHDA</sequence>
<reference evidence="1" key="1">
    <citation type="submission" date="2023-10" db="EMBL/GenBank/DDBJ databases">
        <title>Genome assembly of Pristionchus species.</title>
        <authorList>
            <person name="Yoshida K."/>
            <person name="Sommer R.J."/>
        </authorList>
    </citation>
    <scope>NUCLEOTIDE SEQUENCE</scope>
    <source>
        <strain evidence="1">RS5133</strain>
    </source>
</reference>
<evidence type="ECO:0000313" key="1">
    <source>
        <dbReference type="EMBL" id="GMT15463.1"/>
    </source>
</evidence>
<protein>
    <submittedName>
        <fullName evidence="1">Uncharacterized protein</fullName>
    </submittedName>
</protein>
<evidence type="ECO:0000313" key="2">
    <source>
        <dbReference type="Proteomes" id="UP001432322"/>
    </source>
</evidence>
<proteinExistence type="predicted"/>
<dbReference type="EMBL" id="BTSY01000002">
    <property type="protein sequence ID" value="GMT15463.1"/>
    <property type="molecule type" value="Genomic_DNA"/>
</dbReference>